<proteinExistence type="predicted"/>
<dbReference type="GO" id="GO:0005737">
    <property type="term" value="C:cytoplasm"/>
    <property type="evidence" value="ECO:0007669"/>
    <property type="project" value="TreeGrafter"/>
</dbReference>
<reference evidence="4" key="1">
    <citation type="submission" date="2015-07" db="EMBL/GenBank/DDBJ databases">
        <authorList>
            <person name="Ju K.-S."/>
            <person name="Doroghazi J.R."/>
            <person name="Metcalf W.W."/>
        </authorList>
    </citation>
    <scope>NUCLEOTIDE SEQUENCE [LARGE SCALE GENOMIC DNA]</scope>
    <source>
        <strain evidence="4">NRRL 2290</strain>
    </source>
</reference>
<dbReference type="eggNOG" id="COG0665">
    <property type="taxonomic scope" value="Bacteria"/>
</dbReference>
<dbReference type="InterPro" id="IPR036188">
    <property type="entry name" value="FAD/NAD-bd_sf"/>
</dbReference>
<dbReference type="PATRIC" id="fig|67356.5.peg.2474"/>
<comment type="caution">
    <text evidence="3">The sequence shown here is derived from an EMBL/GenBank/DDBJ whole genome shotgun (WGS) entry which is preliminary data.</text>
</comment>
<dbReference type="Gene3D" id="3.50.50.60">
    <property type="entry name" value="FAD/NAD(P)-binding domain"/>
    <property type="match status" value="1"/>
</dbReference>
<evidence type="ECO:0000313" key="4">
    <source>
        <dbReference type="Proteomes" id="UP000037251"/>
    </source>
</evidence>
<sequence>MRAVVVGAGAIGSCVALNLAEQGVRVVLVDGQDLGTGLSAHGFGWVNAVDNGSAPYYALTLESQRAHDRLAARTDGAPWLFRHGNLHWAHTADQALRLRAVADGYRALDYPVEEVDAGYARRDLQPGLALDGVHGPLFHYPADAHVISDRFLAAVQDKGRRAGVEIRTGDPVTGFLGVGPVRGVRLASGGTVTADAVVTCAGRGTAELLRQVGAHVPLVEPGDSRALTLGLLVRTSPVPVRVERILHAPELSVRPHSDGRLVLHCHDVDHELVPGTHEELAAQGRRAARRVLGRLGDVLPGAERGVEVESAYTGVRPMPADGMSVLGWVPDVPSLYVVVTHSGLTLAPLLGEIVAQEVRGERSSLAKAFRPERFATPGQY</sequence>
<dbReference type="Proteomes" id="UP000037251">
    <property type="component" value="Unassembled WGS sequence"/>
</dbReference>
<dbReference type="Pfam" id="PF01266">
    <property type="entry name" value="DAO"/>
    <property type="match status" value="1"/>
</dbReference>
<protein>
    <recommendedName>
        <fullName evidence="2">FAD dependent oxidoreductase domain-containing protein</fullName>
    </recommendedName>
</protein>
<dbReference type="InterPro" id="IPR006076">
    <property type="entry name" value="FAD-dep_OxRdtase"/>
</dbReference>
<evidence type="ECO:0000313" key="3">
    <source>
        <dbReference type="EMBL" id="KOG37045.1"/>
    </source>
</evidence>
<dbReference type="AlphaFoldDB" id="A0A0L8LFZ4"/>
<organism evidence="3 4">
    <name type="scientific">Streptomyces resistomycificus</name>
    <dbReference type="NCBI Taxonomy" id="67356"/>
    <lineage>
        <taxon>Bacteria</taxon>
        <taxon>Bacillati</taxon>
        <taxon>Actinomycetota</taxon>
        <taxon>Actinomycetes</taxon>
        <taxon>Kitasatosporales</taxon>
        <taxon>Streptomycetaceae</taxon>
        <taxon>Streptomyces</taxon>
        <taxon>Streptomyces aurantiacus group</taxon>
    </lineage>
</organism>
<accession>A0A0L8LFZ4</accession>
<name>A0A0L8LFZ4_9ACTN</name>
<evidence type="ECO:0000259" key="2">
    <source>
        <dbReference type="Pfam" id="PF01266"/>
    </source>
</evidence>
<dbReference type="STRING" id="67356.AQJ84_23175"/>
<gene>
    <name evidence="3" type="ORF">ADK37_11455</name>
</gene>
<dbReference type="RefSeq" id="WP_030038132.1">
    <property type="nucleotide sequence ID" value="NZ_KL575586.1"/>
</dbReference>
<dbReference type="GO" id="GO:0016491">
    <property type="term" value="F:oxidoreductase activity"/>
    <property type="evidence" value="ECO:0007669"/>
    <property type="project" value="UniProtKB-KW"/>
</dbReference>
<dbReference type="PANTHER" id="PTHR13847">
    <property type="entry name" value="SARCOSINE DEHYDROGENASE-RELATED"/>
    <property type="match status" value="1"/>
</dbReference>
<evidence type="ECO:0000256" key="1">
    <source>
        <dbReference type="ARBA" id="ARBA00023002"/>
    </source>
</evidence>
<dbReference type="EMBL" id="LGUS01000116">
    <property type="protein sequence ID" value="KOG37045.1"/>
    <property type="molecule type" value="Genomic_DNA"/>
</dbReference>
<keyword evidence="4" id="KW-1185">Reference proteome</keyword>
<dbReference type="PANTHER" id="PTHR13847:SF289">
    <property type="entry name" value="GLYCINE OXIDASE"/>
    <property type="match status" value="1"/>
</dbReference>
<dbReference type="Gene3D" id="3.30.9.10">
    <property type="entry name" value="D-Amino Acid Oxidase, subunit A, domain 2"/>
    <property type="match status" value="1"/>
</dbReference>
<dbReference type="SUPFAM" id="SSF51905">
    <property type="entry name" value="FAD/NAD(P)-binding domain"/>
    <property type="match status" value="1"/>
</dbReference>
<feature type="domain" description="FAD dependent oxidoreductase" evidence="2">
    <location>
        <begin position="3"/>
        <end position="356"/>
    </location>
</feature>
<keyword evidence="1" id="KW-0560">Oxidoreductase</keyword>
<dbReference type="OrthoDB" id="4775411at2"/>